<evidence type="ECO:0000256" key="1">
    <source>
        <dbReference type="SAM" id="Phobius"/>
    </source>
</evidence>
<dbReference type="EMBL" id="CAJOAY010021814">
    <property type="protein sequence ID" value="CAF4351597.1"/>
    <property type="molecule type" value="Genomic_DNA"/>
</dbReference>
<reference evidence="2" key="1">
    <citation type="submission" date="2021-02" db="EMBL/GenBank/DDBJ databases">
        <authorList>
            <person name="Nowell W R."/>
        </authorList>
    </citation>
    <scope>NUCLEOTIDE SEQUENCE</scope>
</reference>
<protein>
    <submittedName>
        <fullName evidence="2">Uncharacterized protein</fullName>
    </submittedName>
</protein>
<evidence type="ECO:0000313" key="2">
    <source>
        <dbReference type="EMBL" id="CAF4351597.1"/>
    </source>
</evidence>
<comment type="caution">
    <text evidence="2">The sequence shown here is derived from an EMBL/GenBank/DDBJ whole genome shotgun (WGS) entry which is preliminary data.</text>
</comment>
<feature type="transmembrane region" description="Helical" evidence="1">
    <location>
        <begin position="73"/>
        <end position="91"/>
    </location>
</feature>
<dbReference type="AlphaFoldDB" id="A0A820KWZ9"/>
<organism evidence="2 3">
    <name type="scientific">Adineta steineri</name>
    <dbReference type="NCBI Taxonomy" id="433720"/>
    <lineage>
        <taxon>Eukaryota</taxon>
        <taxon>Metazoa</taxon>
        <taxon>Spiralia</taxon>
        <taxon>Gnathifera</taxon>
        <taxon>Rotifera</taxon>
        <taxon>Eurotatoria</taxon>
        <taxon>Bdelloidea</taxon>
        <taxon>Adinetida</taxon>
        <taxon>Adinetidae</taxon>
        <taxon>Adineta</taxon>
    </lineage>
</organism>
<keyword evidence="1" id="KW-0472">Membrane</keyword>
<proteinExistence type="predicted"/>
<evidence type="ECO:0000313" key="3">
    <source>
        <dbReference type="Proteomes" id="UP000663881"/>
    </source>
</evidence>
<gene>
    <name evidence="2" type="ORF">OKA104_LOCUS48834</name>
</gene>
<keyword evidence="1" id="KW-0812">Transmembrane</keyword>
<name>A0A820KWZ9_9BILA</name>
<sequence length="106" mass="12151">MYEKGLGLKRDLHLAKRFYDMAVEANSDAYLPVTIVLFKLYLESVYEKLFSNDKSTNKKETNSPPSVDLDSLWDLYLIAALLGLIGALYTIRRQRAVLRQRAVPVQ</sequence>
<dbReference type="Proteomes" id="UP000663881">
    <property type="component" value="Unassembled WGS sequence"/>
</dbReference>
<keyword evidence="1" id="KW-1133">Transmembrane helix</keyword>
<accession>A0A820KWZ9</accession>